<dbReference type="InterPro" id="IPR007860">
    <property type="entry name" value="DNA_mmatch_repair_MutS_con_dom"/>
</dbReference>
<dbReference type="EMBL" id="CP001678">
    <property type="protein sequence ID" value="ACT60766.1"/>
    <property type="molecule type" value="Genomic_DNA"/>
</dbReference>
<feature type="domain" description="DNA mismatch repair proteins mutS family" evidence="11">
    <location>
        <begin position="728"/>
        <end position="744"/>
    </location>
</feature>
<dbReference type="eggNOG" id="COG0249">
    <property type="taxonomic scope" value="Bacteria"/>
</dbReference>
<dbReference type="SUPFAM" id="SSF53150">
    <property type="entry name" value="DNA repair protein MutS, domain II"/>
    <property type="match status" value="1"/>
</dbReference>
<dbReference type="Gene3D" id="3.40.1170.10">
    <property type="entry name" value="DNA repair protein MutS, domain I"/>
    <property type="match status" value="1"/>
</dbReference>
<dbReference type="CDD" id="cd03284">
    <property type="entry name" value="ABC_MutS1"/>
    <property type="match status" value="1"/>
</dbReference>
<dbReference type="AlphaFoldDB" id="C6XIF9"/>
<dbReference type="GO" id="GO:0030983">
    <property type="term" value="F:mismatched DNA binding"/>
    <property type="evidence" value="ECO:0007669"/>
    <property type="project" value="InterPro"/>
</dbReference>
<dbReference type="SUPFAM" id="SSF48334">
    <property type="entry name" value="DNA repair protein MutS, domain III"/>
    <property type="match status" value="1"/>
</dbReference>
<dbReference type="Pfam" id="PF05190">
    <property type="entry name" value="MutS_IV"/>
    <property type="match status" value="1"/>
</dbReference>
<dbReference type="Pfam" id="PF00488">
    <property type="entry name" value="MutS_V"/>
    <property type="match status" value="1"/>
</dbReference>
<dbReference type="Gene3D" id="1.10.1420.10">
    <property type="match status" value="2"/>
</dbReference>
<evidence type="ECO:0000256" key="1">
    <source>
        <dbReference type="ARBA" id="ARBA00006271"/>
    </source>
</evidence>
<evidence type="ECO:0000256" key="7">
    <source>
        <dbReference type="ARBA" id="ARBA00023204"/>
    </source>
</evidence>
<dbReference type="GO" id="GO:0003684">
    <property type="term" value="F:damaged DNA binding"/>
    <property type="evidence" value="ECO:0007669"/>
    <property type="project" value="UniProtKB-UniRule"/>
</dbReference>
<dbReference type="SMART" id="SM00533">
    <property type="entry name" value="MUTSd"/>
    <property type="match status" value="1"/>
</dbReference>
<dbReference type="Gene3D" id="3.40.50.300">
    <property type="entry name" value="P-loop containing nucleotide triphosphate hydrolases"/>
    <property type="match status" value="1"/>
</dbReference>
<dbReference type="InterPro" id="IPR036187">
    <property type="entry name" value="DNA_mismatch_repair_MutS_sf"/>
</dbReference>
<dbReference type="SMART" id="SM00534">
    <property type="entry name" value="MUTSac"/>
    <property type="match status" value="1"/>
</dbReference>
<dbReference type="STRING" id="582402.Hbal_3098"/>
<accession>C6XIF9</accession>
<dbReference type="InterPro" id="IPR016151">
    <property type="entry name" value="DNA_mismatch_repair_MutS_N"/>
</dbReference>
<dbReference type="PROSITE" id="PS00486">
    <property type="entry name" value="DNA_MISMATCH_REPAIR_2"/>
    <property type="match status" value="1"/>
</dbReference>
<organism evidence="12 13">
    <name type="scientific">Hirschia baltica (strain ATCC 49814 / DSM 5838 / IFAM 1418)</name>
    <dbReference type="NCBI Taxonomy" id="582402"/>
    <lineage>
        <taxon>Bacteria</taxon>
        <taxon>Pseudomonadati</taxon>
        <taxon>Pseudomonadota</taxon>
        <taxon>Alphaproteobacteria</taxon>
        <taxon>Hyphomonadales</taxon>
        <taxon>Hyphomonadaceae</taxon>
        <taxon>Hirschia</taxon>
    </lineage>
</organism>
<protein>
    <recommendedName>
        <fullName evidence="2 9">DNA mismatch repair protein MutS</fullName>
    </recommendedName>
</protein>
<dbReference type="Pfam" id="PF05192">
    <property type="entry name" value="MutS_III"/>
    <property type="match status" value="1"/>
</dbReference>
<dbReference type="InterPro" id="IPR007861">
    <property type="entry name" value="DNA_mismatch_repair_MutS_clamp"/>
</dbReference>
<dbReference type="GO" id="GO:0006298">
    <property type="term" value="P:mismatch repair"/>
    <property type="evidence" value="ECO:0007669"/>
    <property type="project" value="UniProtKB-UniRule"/>
</dbReference>
<dbReference type="Gene3D" id="6.10.140.430">
    <property type="match status" value="1"/>
</dbReference>
<keyword evidence="7 9" id="KW-0234">DNA repair</keyword>
<dbReference type="InterPro" id="IPR000432">
    <property type="entry name" value="DNA_mismatch_repair_MutS_C"/>
</dbReference>
<dbReference type="FunFam" id="3.40.1170.10:FF:000001">
    <property type="entry name" value="DNA mismatch repair protein MutS"/>
    <property type="match status" value="1"/>
</dbReference>
<evidence type="ECO:0000259" key="11">
    <source>
        <dbReference type="PROSITE" id="PS00486"/>
    </source>
</evidence>
<name>C6XIF9_HIRBI</name>
<dbReference type="GO" id="GO:0140664">
    <property type="term" value="F:ATP-dependent DNA damage sensor activity"/>
    <property type="evidence" value="ECO:0007669"/>
    <property type="project" value="InterPro"/>
</dbReference>
<evidence type="ECO:0000256" key="9">
    <source>
        <dbReference type="HAMAP-Rule" id="MF_00096"/>
    </source>
</evidence>
<dbReference type="Gene3D" id="3.30.420.110">
    <property type="entry name" value="MutS, connector domain"/>
    <property type="match status" value="1"/>
</dbReference>
<gene>
    <name evidence="9" type="primary">mutS</name>
    <name evidence="12" type="ordered locus">Hbal_3098</name>
</gene>
<evidence type="ECO:0000256" key="4">
    <source>
        <dbReference type="ARBA" id="ARBA00022763"/>
    </source>
</evidence>
<sequence length="897" mass="96763">MRCNLVWLVCTPMSKSPSPFLLQYLEIKERHKDALLFFRMGDFYELFFEDAQIAAEALDITLTARGQHSGEPIPMAGVPFHAAEGYLAKLIRSGHCVAVCEQLETPEEAKKRGSKSVVNRDVVRIVTPGTLTEDSLLDARSSNILAAIGVSAGGIEGGIALADVSTGRFEVFETAPEAFGEVLASLAPKELLMSDSVMARPLISNMLESLKTAVTPRPGAKADKVSGERQLKDTLGVKSLDAFGSFSNAELSACALLLDYLHLTQAGETPRLDPPKRHLSSSFMAIDPATRSSLEIDVSAQGSRKGSLLSTIDCTITAPGARRLADNLSRPLIDLVSINCRLDAVSLFVSDRDLREEVRKALRDSADIERARMRLQLGRGGPKDLRALALGLKSGALAARLLRSGIAGLPSLLDEACTVLDLEQQEELAAFAQTLETAIKEDSPVLARDGGFIATGYDPSLDEVRSLRDDSRKIIAGLQADYAEKTGIPSLKIRHNKVLGYFIDVTTRNASAMQNGPHASDFIHRQTLASAMRFTTTELGDLDGRIARAEEEGKAREMEIFNALVLEAENLSSKLRAAADALAAIDVAAGLAQWAEDNRAIRPQLNNSTQFNAVGARHPVVEASLRKAGDGFTANDCCLDASGGDTARLMMITGPNMAGKSTYLRQNALLAIMAQAGCFVPAQKFELGLVDRVFSRVGASDDLSRGRSTFMVEMIETAAILNQAGPKAFVILDEVGRGTATYDGLAIAWAAVEHLHEKNKCRALFATHYHELTDLAEKLSHAGNASLRAKDWQGDLVFLHDVKPGPADRSYGVQVAKLAGMPRDAVKRAEEVLLRLEGEAQKGGFQLDDLPLFAAVAEPAPNLVPSEVEKMLVDVDVDGITPREALEILYAMKQKLS</sequence>
<dbReference type="InterPro" id="IPR017261">
    <property type="entry name" value="DNA_mismatch_repair_MutS/MSH"/>
</dbReference>
<reference evidence="13" key="1">
    <citation type="journal article" date="2011" name="J. Bacteriol.">
        <title>Genome sequences of eight morphologically diverse alphaproteobacteria.</title>
        <authorList>
            <consortium name="US DOE Joint Genome Institute"/>
            <person name="Brown P.J."/>
            <person name="Kysela D.T."/>
            <person name="Buechlein A."/>
            <person name="Hemmerich C."/>
            <person name="Brun Y.V."/>
        </authorList>
    </citation>
    <scope>NUCLEOTIDE SEQUENCE [LARGE SCALE GENOMIC DNA]</scope>
    <source>
        <strain evidence="13">ATCC 49814 / DSM 5838 / IFAM 1418</strain>
    </source>
</reference>
<dbReference type="Pfam" id="PF05188">
    <property type="entry name" value="MutS_II"/>
    <property type="match status" value="1"/>
</dbReference>
<dbReference type="NCBIfam" id="NF003810">
    <property type="entry name" value="PRK05399.1"/>
    <property type="match status" value="1"/>
</dbReference>
<dbReference type="PANTHER" id="PTHR11361:SF34">
    <property type="entry name" value="DNA MISMATCH REPAIR PROTEIN MSH1, MITOCHONDRIAL"/>
    <property type="match status" value="1"/>
</dbReference>
<evidence type="ECO:0000313" key="12">
    <source>
        <dbReference type="EMBL" id="ACT60766.1"/>
    </source>
</evidence>
<dbReference type="HAMAP" id="MF_00096">
    <property type="entry name" value="MutS"/>
    <property type="match status" value="1"/>
</dbReference>
<evidence type="ECO:0000256" key="8">
    <source>
        <dbReference type="ARBA" id="ARBA00024647"/>
    </source>
</evidence>
<dbReference type="InterPro" id="IPR007695">
    <property type="entry name" value="DNA_mismatch_repair_MutS-lik_N"/>
</dbReference>
<evidence type="ECO:0000313" key="13">
    <source>
        <dbReference type="Proteomes" id="UP000002745"/>
    </source>
</evidence>
<evidence type="ECO:0000256" key="6">
    <source>
        <dbReference type="ARBA" id="ARBA00023125"/>
    </source>
</evidence>
<evidence type="ECO:0000256" key="5">
    <source>
        <dbReference type="ARBA" id="ARBA00022840"/>
    </source>
</evidence>
<keyword evidence="13" id="KW-1185">Reference proteome</keyword>
<dbReference type="GO" id="GO:0005829">
    <property type="term" value="C:cytosol"/>
    <property type="evidence" value="ECO:0007669"/>
    <property type="project" value="TreeGrafter"/>
</dbReference>
<keyword evidence="4 9" id="KW-0227">DNA damage</keyword>
<dbReference type="InterPro" id="IPR007696">
    <property type="entry name" value="DNA_mismatch_repair_MutS_core"/>
</dbReference>
<dbReference type="Proteomes" id="UP000002745">
    <property type="component" value="Chromosome"/>
</dbReference>
<dbReference type="NCBIfam" id="TIGR01070">
    <property type="entry name" value="mutS1"/>
    <property type="match status" value="1"/>
</dbReference>
<feature type="binding site" evidence="9">
    <location>
        <begin position="654"/>
        <end position="661"/>
    </location>
    <ligand>
        <name>ATP</name>
        <dbReference type="ChEBI" id="CHEBI:30616"/>
    </ligand>
</feature>
<dbReference type="InterPro" id="IPR005748">
    <property type="entry name" value="DNA_mismatch_repair_MutS"/>
</dbReference>
<keyword evidence="6 9" id="KW-0238">DNA-binding</keyword>
<keyword evidence="3 9" id="KW-0547">Nucleotide-binding</keyword>
<comment type="similarity">
    <text evidence="1 9 10">Belongs to the DNA mismatch repair MutS family.</text>
</comment>
<dbReference type="InterPro" id="IPR036678">
    <property type="entry name" value="MutS_con_dom_sf"/>
</dbReference>
<dbReference type="InterPro" id="IPR045076">
    <property type="entry name" value="MutS"/>
</dbReference>
<evidence type="ECO:0000256" key="3">
    <source>
        <dbReference type="ARBA" id="ARBA00022741"/>
    </source>
</evidence>
<dbReference type="GO" id="GO:0005524">
    <property type="term" value="F:ATP binding"/>
    <property type="evidence" value="ECO:0007669"/>
    <property type="project" value="UniProtKB-UniRule"/>
</dbReference>
<dbReference type="SUPFAM" id="SSF55271">
    <property type="entry name" value="DNA repair protein MutS, domain I"/>
    <property type="match status" value="1"/>
</dbReference>
<dbReference type="Pfam" id="PF01624">
    <property type="entry name" value="MutS_I"/>
    <property type="match status" value="1"/>
</dbReference>
<keyword evidence="5 9" id="KW-0067">ATP-binding</keyword>
<dbReference type="HOGENOM" id="CLU_002472_4_0_5"/>
<evidence type="ECO:0000256" key="10">
    <source>
        <dbReference type="RuleBase" id="RU003756"/>
    </source>
</evidence>
<dbReference type="PANTHER" id="PTHR11361">
    <property type="entry name" value="DNA MISMATCH REPAIR PROTEIN MUTS FAMILY MEMBER"/>
    <property type="match status" value="1"/>
</dbReference>
<proteinExistence type="inferred from homology"/>
<dbReference type="InterPro" id="IPR027417">
    <property type="entry name" value="P-loop_NTPase"/>
</dbReference>
<evidence type="ECO:0000256" key="2">
    <source>
        <dbReference type="ARBA" id="ARBA00021982"/>
    </source>
</evidence>
<dbReference type="PIRSF" id="PIRSF037677">
    <property type="entry name" value="DNA_mis_repair_Msh6"/>
    <property type="match status" value="1"/>
</dbReference>
<dbReference type="SUPFAM" id="SSF52540">
    <property type="entry name" value="P-loop containing nucleoside triphosphate hydrolases"/>
    <property type="match status" value="1"/>
</dbReference>
<dbReference type="KEGG" id="hba:Hbal_3098"/>
<comment type="function">
    <text evidence="8 9">This protein is involved in the repair of mismatches in DNA. It is possible that it carries out the mismatch recognition step. This protein has a weak ATPase activity.</text>
</comment>